<dbReference type="AlphaFoldDB" id="A0A858U4T7"/>
<sequence>MKKQKKLIFSLAAPIATAIAMPLIAAACTNEKDTNNEISSLNLTYKGKFDGEDSFSMHKIEIDDVNNFNIIPLESQLKFNDKTVFAKLVVHSKNSDKYYNMYVKFVNNDNAVIVNKIEKSEYDSVQNQQQKHHNKKDGEQEQHNKKDEQDKNEQQDDNEEYLNREEFEKIAKFSYVKNSLSDLNNNSIKLINISGYKHVVQDIINLNTPDEPKAVIKIEIQKNNRKIFDVYLELVDYELGQKSRVSFIDEEVFNEVATNYKEIENQFKDKAIISYSGILDDDNEFKKENVTLNKIEGFLNNPKSINWSKKQSLILSKMTIKKQNGPFITVYIKFPLNSNNPNGEIITRNNYETLDSGANEYLENKIPDDFINNAKFSYDGNLNEGIEFDKTKINLNGVSKYSYEIYDKNFLREFKGDKKRFYVAKLDFKRNYNYQFKVYVKFVPIDNDNLDIKIINNEEYNDLIEKDQQKFNEKINDFLKVAKFSYSENLSNGSFNQQYIKLENADNYTHFFSPNDFAIEVNKGSEKFFIARINVIRNDSDEPFYIYVKFSSTKSKPKGEFISYIYDSLYQSRENYNLQLRQEFEKNAKFTYKGNIGVDDKIKYNNLILNNSDNYEFKINNYHKLQYSDPLKKIYVGIIDVINKNGKKFPVYVKFTTGEDNVEGEFIDENNLDLLMTKDKMELGHLKREFEKNARFTYSGNLSDESKFTPKNIEFSETNEHTHEIHYAWFFGNKTNSEKFIIVNAIVRNKQDKSFWTYIKFQLDNDKNEGKIVSKNYWDRYMKEEIKFQKRLELEFMSRVSLSYLGDLSNGKTFSADRIIFSSEKGYEYEIDDDSIKEVNNGPEKFFAVQIKIKNYKGERFYVYAKFLRAKDNIIGKFISSNYYYSLNNQKY</sequence>
<dbReference type="Proteomes" id="UP000501728">
    <property type="component" value="Chromosome"/>
</dbReference>
<organism evidence="3 4">
    <name type="scientific">Mycoplasma phocoeninasale</name>
    <dbReference type="NCBI Taxonomy" id="2726117"/>
    <lineage>
        <taxon>Bacteria</taxon>
        <taxon>Bacillati</taxon>
        <taxon>Mycoplasmatota</taxon>
        <taxon>Mollicutes</taxon>
        <taxon>Mycoplasmataceae</taxon>
        <taxon>Mycoplasma</taxon>
    </lineage>
</organism>
<feature type="compositionally biased region" description="Basic and acidic residues" evidence="1">
    <location>
        <begin position="136"/>
        <end position="154"/>
    </location>
</feature>
<dbReference type="KEGG" id="mphn:HGG64_00920"/>
<feature type="region of interest" description="Disordered" evidence="1">
    <location>
        <begin position="123"/>
        <end position="158"/>
    </location>
</feature>
<protein>
    <recommendedName>
        <fullName evidence="5">Lipoprotein-associated type-17 domain-containing protein</fullName>
    </recommendedName>
</protein>
<dbReference type="RefSeq" id="WP_169580099.1">
    <property type="nucleotide sequence ID" value="NZ_CP051480.1"/>
</dbReference>
<accession>A0A858U4T7</accession>
<feature type="signal peptide" evidence="2">
    <location>
        <begin position="1"/>
        <end position="25"/>
    </location>
</feature>
<evidence type="ECO:0000313" key="4">
    <source>
        <dbReference type="Proteomes" id="UP000501728"/>
    </source>
</evidence>
<keyword evidence="2" id="KW-0732">Signal</keyword>
<reference evidence="3 4" key="1">
    <citation type="submission" date="2020-04" db="EMBL/GenBank/DDBJ databases">
        <title>Novel Mycoplasma species detected in Phocoena phocoena (harbor porpoise) from the USA.</title>
        <authorList>
            <person name="Volokhov D.V."/>
        </authorList>
    </citation>
    <scope>NUCLEOTIDE SEQUENCE [LARGE SCALE GENOMIC DNA]</scope>
    <source>
        <strain evidence="3 4">C264-NAS</strain>
    </source>
</reference>
<evidence type="ECO:0000256" key="1">
    <source>
        <dbReference type="SAM" id="MobiDB-lite"/>
    </source>
</evidence>
<name>A0A858U4T7_9MOLU</name>
<evidence type="ECO:0000256" key="2">
    <source>
        <dbReference type="SAM" id="SignalP"/>
    </source>
</evidence>
<proteinExistence type="predicted"/>
<keyword evidence="4" id="KW-1185">Reference proteome</keyword>
<evidence type="ECO:0008006" key="5">
    <source>
        <dbReference type="Google" id="ProtNLM"/>
    </source>
</evidence>
<evidence type="ECO:0000313" key="3">
    <source>
        <dbReference type="EMBL" id="QJG66275.1"/>
    </source>
</evidence>
<dbReference type="EMBL" id="CP051480">
    <property type="protein sequence ID" value="QJG66275.1"/>
    <property type="molecule type" value="Genomic_DNA"/>
</dbReference>
<dbReference type="PROSITE" id="PS51257">
    <property type="entry name" value="PROKAR_LIPOPROTEIN"/>
    <property type="match status" value="1"/>
</dbReference>
<gene>
    <name evidence="3" type="ORF">HGG64_00920</name>
</gene>
<feature type="chain" id="PRO_5032337606" description="Lipoprotein-associated type-17 domain-containing protein" evidence="2">
    <location>
        <begin position="26"/>
        <end position="892"/>
    </location>
</feature>